<evidence type="ECO:0000313" key="5">
    <source>
        <dbReference type="Proteomes" id="UP000530403"/>
    </source>
</evidence>
<name>A0A7J0BZD2_9ACTN</name>
<dbReference type="Proteomes" id="UP000498980">
    <property type="component" value="Unassembled WGS sequence"/>
</dbReference>
<keyword evidence="1" id="KW-0472">Membrane</keyword>
<keyword evidence="1" id="KW-0812">Transmembrane</keyword>
<organism evidence="2 4">
    <name type="scientific">Streptomyces fulvorobeus</name>
    <dbReference type="NCBI Taxonomy" id="284028"/>
    <lineage>
        <taxon>Bacteria</taxon>
        <taxon>Bacillati</taxon>
        <taxon>Actinomycetota</taxon>
        <taxon>Actinomycetes</taxon>
        <taxon>Kitasatosporales</taxon>
        <taxon>Streptomycetaceae</taxon>
        <taxon>Streptomyces</taxon>
    </lineage>
</organism>
<evidence type="ECO:0000313" key="2">
    <source>
        <dbReference type="EMBL" id="GFM95581.1"/>
    </source>
</evidence>
<gene>
    <name evidence="3" type="ORF">HEB29_000374</name>
    <name evidence="2" type="ORF">Sfulv_03920</name>
</gene>
<evidence type="ECO:0000313" key="4">
    <source>
        <dbReference type="Proteomes" id="UP000498980"/>
    </source>
</evidence>
<dbReference type="EMBL" id="JACCCF010000001">
    <property type="protein sequence ID" value="NYE39363.1"/>
    <property type="molecule type" value="Genomic_DNA"/>
</dbReference>
<protein>
    <submittedName>
        <fullName evidence="2">Uncharacterized protein</fullName>
    </submittedName>
</protein>
<dbReference type="Proteomes" id="UP000530403">
    <property type="component" value="Unassembled WGS sequence"/>
</dbReference>
<accession>A0A7J0BZD2</accession>
<dbReference type="RefSeq" id="WP_256668788.1">
    <property type="nucleotide sequence ID" value="NZ_BAAAUE010000008.1"/>
</dbReference>
<sequence>MTSLMTLAATDASAAPGWLHLLVMAAAVLILVYNLARRSS</sequence>
<evidence type="ECO:0000256" key="1">
    <source>
        <dbReference type="SAM" id="Phobius"/>
    </source>
</evidence>
<comment type="caution">
    <text evidence="2">The sequence shown here is derived from an EMBL/GenBank/DDBJ whole genome shotgun (WGS) entry which is preliminary data.</text>
</comment>
<dbReference type="EMBL" id="BLWC01000001">
    <property type="protein sequence ID" value="GFM95581.1"/>
    <property type="molecule type" value="Genomic_DNA"/>
</dbReference>
<feature type="transmembrane region" description="Helical" evidence="1">
    <location>
        <begin position="17"/>
        <end position="36"/>
    </location>
</feature>
<keyword evidence="4" id="KW-1185">Reference proteome</keyword>
<reference evidence="3 5" key="2">
    <citation type="submission" date="2020-07" db="EMBL/GenBank/DDBJ databases">
        <title>Sequencing the genomes of 1000 actinobacteria strains.</title>
        <authorList>
            <person name="Klenk H.-P."/>
        </authorList>
    </citation>
    <scope>NUCLEOTIDE SEQUENCE [LARGE SCALE GENOMIC DNA]</scope>
    <source>
        <strain evidence="3 5">DSM 41455</strain>
    </source>
</reference>
<keyword evidence="1" id="KW-1133">Transmembrane helix</keyword>
<dbReference type="AlphaFoldDB" id="A0A7J0BZD2"/>
<reference evidence="2 4" key="1">
    <citation type="submission" date="2020-05" db="EMBL/GenBank/DDBJ databases">
        <title>Whole genome shotgun sequence of Streptomyces fulvorobeus NBRC 15897.</title>
        <authorList>
            <person name="Komaki H."/>
            <person name="Tamura T."/>
        </authorList>
    </citation>
    <scope>NUCLEOTIDE SEQUENCE [LARGE SCALE GENOMIC DNA]</scope>
    <source>
        <strain evidence="2 4">NBRC 15897</strain>
    </source>
</reference>
<evidence type="ECO:0000313" key="3">
    <source>
        <dbReference type="EMBL" id="NYE39363.1"/>
    </source>
</evidence>
<proteinExistence type="predicted"/>